<dbReference type="Pfam" id="PF01243">
    <property type="entry name" value="PNPOx_N"/>
    <property type="match status" value="1"/>
</dbReference>
<dbReference type="PANTHER" id="PTHR39336:SF1">
    <property type="entry name" value="PYRIDOXAMINE PHOSPHATE OXIDASE FAMILY PROTEIN (AFU_ORTHOLOGUE AFUA_6G11440)"/>
    <property type="match status" value="1"/>
</dbReference>
<sequence>MAKFYTSVEPKLQRFIKEQHVFFVATAAEGARINLSPKGLDALRVLGPNAVAYMDWTGSGNETAAHVRADGRLTMMFCAFAGPPNILRLYGHGRILPHGSADYRKVLAEAFDGEEPLSARQIIVLDVESAQTSCGFGVPTYEYKGERSSMPNWAEAQDDLAGYRRDNNLVSIDGIPSGHVEEDEPVT</sequence>
<dbReference type="Gene3D" id="2.30.110.10">
    <property type="entry name" value="Electron Transport, Fmn-binding Protein, Chain A"/>
    <property type="match status" value="1"/>
</dbReference>
<dbReference type="STRING" id="665467.SAMN02982931_01191"/>
<evidence type="ECO:0000313" key="2">
    <source>
        <dbReference type="EMBL" id="SDB15283.1"/>
    </source>
</evidence>
<organism evidence="2 3">
    <name type="scientific">Bauldia litoralis</name>
    <dbReference type="NCBI Taxonomy" id="665467"/>
    <lineage>
        <taxon>Bacteria</taxon>
        <taxon>Pseudomonadati</taxon>
        <taxon>Pseudomonadota</taxon>
        <taxon>Alphaproteobacteria</taxon>
        <taxon>Hyphomicrobiales</taxon>
        <taxon>Kaistiaceae</taxon>
        <taxon>Bauldia</taxon>
    </lineage>
</organism>
<dbReference type="PANTHER" id="PTHR39336">
    <property type="entry name" value="PYRIDOXAMINE PHOSPHATE OXIDASE FAMILY PROTEIN (AFU_ORTHOLOGUE AFUA_6G11440)"/>
    <property type="match status" value="1"/>
</dbReference>
<keyword evidence="3" id="KW-1185">Reference proteome</keyword>
<dbReference type="InterPro" id="IPR012349">
    <property type="entry name" value="Split_barrel_FMN-bd"/>
</dbReference>
<name>A0A1G6B4D8_9HYPH</name>
<evidence type="ECO:0000313" key="3">
    <source>
        <dbReference type="Proteomes" id="UP000199071"/>
    </source>
</evidence>
<reference evidence="2 3" key="1">
    <citation type="submission" date="2016-10" db="EMBL/GenBank/DDBJ databases">
        <authorList>
            <person name="de Groot N.N."/>
        </authorList>
    </citation>
    <scope>NUCLEOTIDE SEQUENCE [LARGE SCALE GENOMIC DNA]</scope>
    <source>
        <strain evidence="2 3">ATCC 35022</strain>
    </source>
</reference>
<accession>A0A1G6B4D8</accession>
<feature type="domain" description="Pyridoxamine 5'-phosphate oxidase N-terminal" evidence="1">
    <location>
        <begin position="9"/>
        <end position="134"/>
    </location>
</feature>
<dbReference type="InterPro" id="IPR011576">
    <property type="entry name" value="Pyridox_Oxase_N"/>
</dbReference>
<proteinExistence type="predicted"/>
<dbReference type="OrthoDB" id="115989at2"/>
<dbReference type="Proteomes" id="UP000199071">
    <property type="component" value="Unassembled WGS sequence"/>
</dbReference>
<gene>
    <name evidence="2" type="ORF">SAMN02982931_01191</name>
</gene>
<protein>
    <submittedName>
        <fullName evidence="2">Pyridoxamine 5'-phosphate oxidase</fullName>
    </submittedName>
</protein>
<dbReference type="SUPFAM" id="SSF50475">
    <property type="entry name" value="FMN-binding split barrel"/>
    <property type="match status" value="1"/>
</dbReference>
<dbReference type="AlphaFoldDB" id="A0A1G6B4D8"/>
<evidence type="ECO:0000259" key="1">
    <source>
        <dbReference type="Pfam" id="PF01243"/>
    </source>
</evidence>
<dbReference type="RefSeq" id="WP_090875440.1">
    <property type="nucleotide sequence ID" value="NZ_FMXQ01000002.1"/>
</dbReference>
<dbReference type="EMBL" id="FMXQ01000002">
    <property type="protein sequence ID" value="SDB15283.1"/>
    <property type="molecule type" value="Genomic_DNA"/>
</dbReference>